<comment type="caution">
    <text evidence="2">The sequence shown here is derived from an EMBL/GenBank/DDBJ whole genome shotgun (WGS) entry which is preliminary data.</text>
</comment>
<organism evidence="2 3">
    <name type="scientific">Phaseolus coccineus</name>
    <name type="common">Scarlet runner bean</name>
    <name type="synonym">Phaseolus multiflorus</name>
    <dbReference type="NCBI Taxonomy" id="3886"/>
    <lineage>
        <taxon>Eukaryota</taxon>
        <taxon>Viridiplantae</taxon>
        <taxon>Streptophyta</taxon>
        <taxon>Embryophyta</taxon>
        <taxon>Tracheophyta</taxon>
        <taxon>Spermatophyta</taxon>
        <taxon>Magnoliopsida</taxon>
        <taxon>eudicotyledons</taxon>
        <taxon>Gunneridae</taxon>
        <taxon>Pentapetalae</taxon>
        <taxon>rosids</taxon>
        <taxon>fabids</taxon>
        <taxon>Fabales</taxon>
        <taxon>Fabaceae</taxon>
        <taxon>Papilionoideae</taxon>
        <taxon>50 kb inversion clade</taxon>
        <taxon>NPAAA clade</taxon>
        <taxon>indigoferoid/millettioid clade</taxon>
        <taxon>Phaseoleae</taxon>
        <taxon>Phaseolus</taxon>
    </lineage>
</organism>
<keyword evidence="1" id="KW-0472">Membrane</keyword>
<accession>A0AAN9NKL9</accession>
<protein>
    <submittedName>
        <fullName evidence="2">Uncharacterized protein</fullName>
    </submittedName>
</protein>
<sequence>MKWRETRFWPTNHSLFTVHTNKQLLRPRSAVARAATPLKQGLVCCWFCEIFVKQFPIYLLLSLPFISFLLFAQKRNKMRQ</sequence>
<name>A0AAN9NKL9_PHACN</name>
<gene>
    <name evidence="2" type="ORF">VNO80_08183</name>
</gene>
<dbReference type="EMBL" id="JAYMYR010000003">
    <property type="protein sequence ID" value="KAK7374746.1"/>
    <property type="molecule type" value="Genomic_DNA"/>
</dbReference>
<evidence type="ECO:0000313" key="2">
    <source>
        <dbReference type="EMBL" id="KAK7374746.1"/>
    </source>
</evidence>
<proteinExistence type="predicted"/>
<keyword evidence="1" id="KW-0812">Transmembrane</keyword>
<keyword evidence="1" id="KW-1133">Transmembrane helix</keyword>
<feature type="transmembrane region" description="Helical" evidence="1">
    <location>
        <begin position="55"/>
        <end position="72"/>
    </location>
</feature>
<dbReference type="Proteomes" id="UP001374584">
    <property type="component" value="Unassembled WGS sequence"/>
</dbReference>
<reference evidence="2 3" key="1">
    <citation type="submission" date="2024-01" db="EMBL/GenBank/DDBJ databases">
        <title>The genomes of 5 underutilized Papilionoideae crops provide insights into root nodulation and disease resistanc.</title>
        <authorList>
            <person name="Jiang F."/>
        </authorList>
    </citation>
    <scope>NUCLEOTIDE SEQUENCE [LARGE SCALE GENOMIC DNA]</scope>
    <source>
        <strain evidence="2">JINMINGXINNONG_FW02</strain>
        <tissue evidence="2">Leaves</tissue>
    </source>
</reference>
<evidence type="ECO:0000256" key="1">
    <source>
        <dbReference type="SAM" id="Phobius"/>
    </source>
</evidence>
<dbReference type="AlphaFoldDB" id="A0AAN9NKL9"/>
<evidence type="ECO:0000313" key="3">
    <source>
        <dbReference type="Proteomes" id="UP001374584"/>
    </source>
</evidence>
<keyword evidence="3" id="KW-1185">Reference proteome</keyword>